<reference evidence="3 4" key="1">
    <citation type="journal article" date="2006" name="Nature">
        <title>Global trends of whole-genome duplications revealed by the ciliate Paramecium tetraurelia.</title>
        <authorList>
            <consortium name="Genoscope"/>
            <person name="Aury J.-M."/>
            <person name="Jaillon O."/>
            <person name="Duret L."/>
            <person name="Noel B."/>
            <person name="Jubin C."/>
            <person name="Porcel B.M."/>
            <person name="Segurens B."/>
            <person name="Daubin V."/>
            <person name="Anthouard V."/>
            <person name="Aiach N."/>
            <person name="Arnaiz O."/>
            <person name="Billaut A."/>
            <person name="Beisson J."/>
            <person name="Blanc I."/>
            <person name="Bouhouche K."/>
            <person name="Camara F."/>
            <person name="Duharcourt S."/>
            <person name="Guigo R."/>
            <person name="Gogendeau D."/>
            <person name="Katinka M."/>
            <person name="Keller A.-M."/>
            <person name="Kissmehl R."/>
            <person name="Klotz C."/>
            <person name="Koll F."/>
            <person name="Le Moue A."/>
            <person name="Lepere C."/>
            <person name="Malinsky S."/>
            <person name="Nowacki M."/>
            <person name="Nowak J.K."/>
            <person name="Plattner H."/>
            <person name="Poulain J."/>
            <person name="Ruiz F."/>
            <person name="Serrano V."/>
            <person name="Zagulski M."/>
            <person name="Dessen P."/>
            <person name="Betermier M."/>
            <person name="Weissenbach J."/>
            <person name="Scarpelli C."/>
            <person name="Schachter V."/>
            <person name="Sperling L."/>
            <person name="Meyer E."/>
            <person name="Cohen J."/>
            <person name="Wincker P."/>
        </authorList>
    </citation>
    <scope>NUCLEOTIDE SEQUENCE [LARGE SCALE GENOMIC DNA]</scope>
    <source>
        <strain evidence="3 4">Stock d4-2</strain>
    </source>
</reference>
<dbReference type="SUPFAM" id="SSF55797">
    <property type="entry name" value="PR-1-like"/>
    <property type="match status" value="2"/>
</dbReference>
<gene>
    <name evidence="3" type="ORF">GSPATT00010336001</name>
</gene>
<feature type="region of interest" description="Disordered" evidence="1">
    <location>
        <begin position="184"/>
        <end position="226"/>
    </location>
</feature>
<dbReference type="eggNOG" id="ENOG502S55K">
    <property type="taxonomic scope" value="Eukaryota"/>
</dbReference>
<evidence type="ECO:0000256" key="1">
    <source>
        <dbReference type="SAM" id="MobiDB-lite"/>
    </source>
</evidence>
<keyword evidence="4" id="KW-1185">Reference proteome</keyword>
<dbReference type="Gene3D" id="3.40.33.10">
    <property type="entry name" value="CAP"/>
    <property type="match status" value="2"/>
</dbReference>
<dbReference type="AlphaFoldDB" id="A0CTI5"/>
<evidence type="ECO:0000313" key="4">
    <source>
        <dbReference type="Proteomes" id="UP000000600"/>
    </source>
</evidence>
<dbReference type="CDD" id="cd05379">
    <property type="entry name" value="CAP_bacterial"/>
    <property type="match status" value="2"/>
</dbReference>
<dbReference type="OMA" id="VEAHIYI"/>
<proteinExistence type="predicted"/>
<evidence type="ECO:0000259" key="2">
    <source>
        <dbReference type="Pfam" id="PF00188"/>
    </source>
</evidence>
<dbReference type="OrthoDB" id="308255at2759"/>
<organism evidence="3 4">
    <name type="scientific">Paramecium tetraurelia</name>
    <dbReference type="NCBI Taxonomy" id="5888"/>
    <lineage>
        <taxon>Eukaryota</taxon>
        <taxon>Sar</taxon>
        <taxon>Alveolata</taxon>
        <taxon>Ciliophora</taxon>
        <taxon>Intramacronucleata</taxon>
        <taxon>Oligohymenophorea</taxon>
        <taxon>Peniculida</taxon>
        <taxon>Parameciidae</taxon>
        <taxon>Paramecium</taxon>
    </lineage>
</organism>
<feature type="domain" description="SCP" evidence="2">
    <location>
        <begin position="238"/>
        <end position="396"/>
    </location>
</feature>
<dbReference type="Proteomes" id="UP000000600">
    <property type="component" value="Unassembled WGS sequence"/>
</dbReference>
<dbReference type="InParanoid" id="A0CTI5"/>
<feature type="compositionally biased region" description="Low complexity" evidence="1">
    <location>
        <begin position="184"/>
        <end position="207"/>
    </location>
</feature>
<dbReference type="KEGG" id="ptm:GSPATT00010336001"/>
<dbReference type="PANTHER" id="PTHR31157">
    <property type="entry name" value="SCP DOMAIN-CONTAINING PROTEIN"/>
    <property type="match status" value="1"/>
</dbReference>
<dbReference type="HOGENOM" id="CLU_559566_0_0_1"/>
<evidence type="ECO:0000313" key="3">
    <source>
        <dbReference type="EMBL" id="CAK74102.1"/>
    </source>
</evidence>
<dbReference type="InterPro" id="IPR014044">
    <property type="entry name" value="CAP_dom"/>
</dbReference>
<dbReference type="InterPro" id="IPR035940">
    <property type="entry name" value="CAP_sf"/>
</dbReference>
<dbReference type="PANTHER" id="PTHR31157:SF1">
    <property type="entry name" value="SCP DOMAIN-CONTAINING PROTEIN"/>
    <property type="match status" value="1"/>
</dbReference>
<dbReference type="GeneID" id="5027284"/>
<dbReference type="RefSeq" id="XP_001441499.1">
    <property type="nucleotide sequence ID" value="XM_001441462.1"/>
</dbReference>
<dbReference type="EMBL" id="CT868174">
    <property type="protein sequence ID" value="CAK74102.1"/>
    <property type="molecule type" value="Genomic_DNA"/>
</dbReference>
<dbReference type="Pfam" id="PF00188">
    <property type="entry name" value="CAP"/>
    <property type="match status" value="2"/>
</dbReference>
<sequence>MSKISKEAFEYLNKLRQNPQIAIQKLQEHLKLFKGNVVYKPGEIPLQTNEGPKVVNECISFLQNQKPVGPLTWSKGLECAARDHVKDTGPRGVTGHTGTDGSSMSDRIERYGEWDVTIGENISYGQTTGEDVIIQLIIDDGVSSRGHRKNCFKAEFGAVGIFDGDHKQFKTQCVFDFAGSFQDQAGSDSNGNSQQGGASQNEGGQSAPMQSREQAPPAKAQSKDPDDKIAKDAFGYLNQVRQNPTLPIPKLQELMKLFKGSVLYKPGEIPLQTNEGTKVIQELIAFLQKQQPLQPLTYDQGLEQACIDHVNDTGPKGVCGHTGTDGSSLSDRIERYGEWNGKIGENISYGQKSGEDVIIQLLIDDGVGTRGHRKNCLSPDFLLVGIAAGDHKQYQTQCVFDFAGEFTPKGAQGQKPKAQQSQPQNMKDQMKNMMLGGKGGNVGPLLPQDEEEEKLPPGCVSVSTSTAISIKNGQKITKITKTYKFKDGSSKTSVQTLTEDIKKILQNVQKLTKIGYKPAQFKPSLCQSQLLRSHLKDDPKGSNSIICSLFQVVEAHIYITLWVYQNNTK</sequence>
<protein>
    <recommendedName>
        <fullName evidence="2">SCP domain-containing protein</fullName>
    </recommendedName>
</protein>
<feature type="domain" description="SCP" evidence="2">
    <location>
        <begin position="12"/>
        <end position="165"/>
    </location>
</feature>
<name>A0CTI5_PARTE</name>
<accession>A0CTI5</accession>